<keyword evidence="2" id="KW-1185">Reference proteome</keyword>
<evidence type="ECO:0000313" key="2">
    <source>
        <dbReference type="Proteomes" id="UP000250266"/>
    </source>
</evidence>
<proteinExistence type="predicted"/>
<dbReference type="AlphaFoldDB" id="A0A8E2JBU4"/>
<dbReference type="EMBL" id="KV745180">
    <property type="protein sequence ID" value="OCK76784.1"/>
    <property type="molecule type" value="Genomic_DNA"/>
</dbReference>
<sequence length="97" mass="11433">LFNTVRFIYLRSVLYSNILYNNVFLNNNLNIKLSDFAGLAINDLLLLIYYKTSYKLPSKNILIRTKLFTPSFTVYKIITSLKLYKNLPNYKVFTTFS</sequence>
<evidence type="ECO:0000313" key="1">
    <source>
        <dbReference type="EMBL" id="OCK76784.1"/>
    </source>
</evidence>
<gene>
    <name evidence="1" type="ORF">K432DRAFT_305605</name>
</gene>
<reference evidence="1 2" key="1">
    <citation type="journal article" date="2016" name="Nat. Commun.">
        <title>Ectomycorrhizal ecology is imprinted in the genome of the dominant symbiotic fungus Cenococcum geophilum.</title>
        <authorList>
            <consortium name="DOE Joint Genome Institute"/>
            <person name="Peter M."/>
            <person name="Kohler A."/>
            <person name="Ohm R.A."/>
            <person name="Kuo A."/>
            <person name="Krutzmann J."/>
            <person name="Morin E."/>
            <person name="Arend M."/>
            <person name="Barry K.W."/>
            <person name="Binder M."/>
            <person name="Choi C."/>
            <person name="Clum A."/>
            <person name="Copeland A."/>
            <person name="Grisel N."/>
            <person name="Haridas S."/>
            <person name="Kipfer T."/>
            <person name="LaButti K."/>
            <person name="Lindquist E."/>
            <person name="Lipzen A."/>
            <person name="Maire R."/>
            <person name="Meier B."/>
            <person name="Mihaltcheva S."/>
            <person name="Molinier V."/>
            <person name="Murat C."/>
            <person name="Poggeler S."/>
            <person name="Quandt C.A."/>
            <person name="Sperisen C."/>
            <person name="Tritt A."/>
            <person name="Tisserant E."/>
            <person name="Crous P.W."/>
            <person name="Henrissat B."/>
            <person name="Nehls U."/>
            <person name="Egli S."/>
            <person name="Spatafora J.W."/>
            <person name="Grigoriev I.V."/>
            <person name="Martin F.M."/>
        </authorList>
    </citation>
    <scope>NUCLEOTIDE SEQUENCE [LARGE SCALE GENOMIC DNA]</scope>
    <source>
        <strain evidence="1 2">CBS 459.81</strain>
    </source>
</reference>
<accession>A0A8E2JBU4</accession>
<organism evidence="1 2">
    <name type="scientific">Lepidopterella palustris CBS 459.81</name>
    <dbReference type="NCBI Taxonomy" id="1314670"/>
    <lineage>
        <taxon>Eukaryota</taxon>
        <taxon>Fungi</taxon>
        <taxon>Dikarya</taxon>
        <taxon>Ascomycota</taxon>
        <taxon>Pezizomycotina</taxon>
        <taxon>Dothideomycetes</taxon>
        <taxon>Pleosporomycetidae</taxon>
        <taxon>Mytilinidiales</taxon>
        <taxon>Argynnaceae</taxon>
        <taxon>Lepidopterella</taxon>
    </lineage>
</organism>
<name>A0A8E2JBU4_9PEZI</name>
<protein>
    <submittedName>
        <fullName evidence="1">Uncharacterized protein</fullName>
    </submittedName>
</protein>
<feature type="non-terminal residue" evidence="1">
    <location>
        <position position="1"/>
    </location>
</feature>
<dbReference type="OrthoDB" id="1668230at2759"/>
<dbReference type="Proteomes" id="UP000250266">
    <property type="component" value="Unassembled WGS sequence"/>
</dbReference>